<proteinExistence type="predicted"/>
<gene>
    <name evidence="1" type="ORF">NK6_c_89</name>
</gene>
<reference evidence="1 2" key="1">
    <citation type="submission" date="2014-11" db="EMBL/GenBank/DDBJ databases">
        <title>Symbiosis island explosion on the genome of extra-slow-growing strains of soybean bradyrhizobia with massive insertion sequences.</title>
        <authorList>
            <person name="Iida T."/>
            <person name="Minamisawa K."/>
        </authorList>
    </citation>
    <scope>NUCLEOTIDE SEQUENCE [LARGE SCALE GENOMIC DNA]</scope>
    <source>
        <strain evidence="1 2">NK6</strain>
        <plasmid evidence="2">pNK6c DNA</plasmid>
    </source>
</reference>
<dbReference type="InterPro" id="IPR029063">
    <property type="entry name" value="SAM-dependent_MTases_sf"/>
</dbReference>
<dbReference type="SUPFAM" id="SSF53335">
    <property type="entry name" value="S-adenosyl-L-methionine-dependent methyltransferases"/>
    <property type="match status" value="1"/>
</dbReference>
<dbReference type="Pfam" id="PF13489">
    <property type="entry name" value="Methyltransf_23"/>
    <property type="match status" value="1"/>
</dbReference>
<dbReference type="Proteomes" id="UP000063308">
    <property type="component" value="Plasmid pNK6c"/>
</dbReference>
<evidence type="ECO:0000313" key="2">
    <source>
        <dbReference type="Proteomes" id="UP000063308"/>
    </source>
</evidence>
<dbReference type="EMBL" id="AP014687">
    <property type="protein sequence ID" value="BAR63496.1"/>
    <property type="molecule type" value="Genomic_DNA"/>
</dbReference>
<keyword evidence="1" id="KW-0614">Plasmid</keyword>
<geneLocation type="plasmid" evidence="2">
    <name>pNK6c DNA</name>
</geneLocation>
<evidence type="ECO:0000313" key="1">
    <source>
        <dbReference type="EMBL" id="BAR63496.1"/>
    </source>
</evidence>
<dbReference type="GO" id="GO:0032259">
    <property type="term" value="P:methylation"/>
    <property type="evidence" value="ECO:0007669"/>
    <property type="project" value="UniProtKB-KW"/>
</dbReference>
<organism evidence="1 2">
    <name type="scientific">Bradyrhizobium diazoefficiens</name>
    <dbReference type="NCBI Taxonomy" id="1355477"/>
    <lineage>
        <taxon>Bacteria</taxon>
        <taxon>Pseudomonadati</taxon>
        <taxon>Pseudomonadota</taxon>
        <taxon>Alphaproteobacteria</taxon>
        <taxon>Hyphomicrobiales</taxon>
        <taxon>Nitrobacteraceae</taxon>
        <taxon>Bradyrhizobium</taxon>
    </lineage>
</organism>
<dbReference type="AlphaFoldDB" id="A0A0E4BXH8"/>
<keyword evidence="1" id="KW-0489">Methyltransferase</keyword>
<accession>A0A0E4BXH8</accession>
<sequence>MKRLLNAGSGSGTAQRIARMMLNHDWEETRFDIDPGVKPDVIGSILELTGAFKPQSFNAVWTSHVLEHLYAHEVYPTLRQFHQILKPDGFALIVSPDLQSVAHFIAQHGIGAIAYHSPAGPIRPLDMLYGHSRAIEEGRVHMAHRTGFTAERLGNLLLMAGFATVSVSSQNFEVCALALMPEADDEAIRRSLLEYGFNFQEAKA</sequence>
<keyword evidence="1" id="KW-0808">Transferase</keyword>
<protein>
    <submittedName>
        <fullName evidence="1">Methyltransferase family protein</fullName>
    </submittedName>
</protein>
<dbReference type="GO" id="GO:0008168">
    <property type="term" value="F:methyltransferase activity"/>
    <property type="evidence" value="ECO:0007669"/>
    <property type="project" value="UniProtKB-KW"/>
</dbReference>
<name>A0A0E4BXH8_9BRAD</name>
<dbReference type="RefSeq" id="WP_038945027.1">
    <property type="nucleotide sequence ID" value="NZ_JAFCKD010000103.1"/>
</dbReference>
<dbReference type="Gene3D" id="3.40.50.150">
    <property type="entry name" value="Vaccinia Virus protein VP39"/>
    <property type="match status" value="1"/>
</dbReference>